<reference evidence="1 2" key="1">
    <citation type="submission" date="2021-11" db="EMBL/GenBank/DDBJ databases">
        <title>Draft genome sequence of Paenibacillus profundus YoMME, a new Gram-positive bacteria with exoelectrogenic properties.</title>
        <authorList>
            <person name="Hubenova Y."/>
            <person name="Hubenova E."/>
            <person name="Manasiev Y."/>
            <person name="Peykov S."/>
            <person name="Mitov M."/>
        </authorList>
    </citation>
    <scope>NUCLEOTIDE SEQUENCE [LARGE SCALE GENOMIC DNA]</scope>
    <source>
        <strain evidence="1 2">YoMME</strain>
    </source>
</reference>
<sequence length="73" mass="7432">MEASMGKNDKSKNRYPQLESDSFGVGAVRSNVSLNSNGGTGNTGSCGTNVSCILCCCIGSGGGAENKKIQIEV</sequence>
<name>A0ABS8Y913_9BACL</name>
<dbReference type="RefSeq" id="WP_233695599.1">
    <property type="nucleotide sequence ID" value="NZ_JAJNBZ010000002.1"/>
</dbReference>
<proteinExistence type="predicted"/>
<dbReference type="EMBL" id="JAJNBZ010000002">
    <property type="protein sequence ID" value="MCE5168298.1"/>
    <property type="molecule type" value="Genomic_DNA"/>
</dbReference>
<evidence type="ECO:0000313" key="2">
    <source>
        <dbReference type="Proteomes" id="UP001199916"/>
    </source>
</evidence>
<comment type="caution">
    <text evidence="1">The sequence shown here is derived from an EMBL/GenBank/DDBJ whole genome shotgun (WGS) entry which is preliminary data.</text>
</comment>
<dbReference type="Proteomes" id="UP001199916">
    <property type="component" value="Unassembled WGS sequence"/>
</dbReference>
<gene>
    <name evidence="1" type="ORF">LQV63_03075</name>
</gene>
<accession>A0ABS8Y913</accession>
<evidence type="ECO:0000313" key="1">
    <source>
        <dbReference type="EMBL" id="MCE5168298.1"/>
    </source>
</evidence>
<protein>
    <submittedName>
        <fullName evidence="1">Uncharacterized protein</fullName>
    </submittedName>
</protein>
<organism evidence="1 2">
    <name type="scientific">Paenibacillus profundus</name>
    <dbReference type="NCBI Taxonomy" id="1173085"/>
    <lineage>
        <taxon>Bacteria</taxon>
        <taxon>Bacillati</taxon>
        <taxon>Bacillota</taxon>
        <taxon>Bacilli</taxon>
        <taxon>Bacillales</taxon>
        <taxon>Paenibacillaceae</taxon>
        <taxon>Paenibacillus</taxon>
    </lineage>
</organism>
<keyword evidence="2" id="KW-1185">Reference proteome</keyword>